<dbReference type="AlphaFoldDB" id="A0A841QZE4"/>
<evidence type="ECO:0000256" key="4">
    <source>
        <dbReference type="ARBA" id="ARBA00022777"/>
    </source>
</evidence>
<feature type="binding site" evidence="8">
    <location>
        <begin position="10"/>
        <end position="18"/>
    </location>
    <ligand>
        <name>ATP</name>
        <dbReference type="ChEBI" id="CHEBI:30616"/>
    </ligand>
</feature>
<dbReference type="Gene3D" id="3.40.50.300">
    <property type="entry name" value="P-loop containing nucleotide triphosphate hydrolases"/>
    <property type="match status" value="1"/>
</dbReference>
<dbReference type="SUPFAM" id="SSF52540">
    <property type="entry name" value="P-loop containing nucleoside triphosphate hydrolases"/>
    <property type="match status" value="1"/>
</dbReference>
<dbReference type="InterPro" id="IPR027417">
    <property type="entry name" value="P-loop_NTPase"/>
</dbReference>
<evidence type="ECO:0000313" key="11">
    <source>
        <dbReference type="Proteomes" id="UP000591941"/>
    </source>
</evidence>
<evidence type="ECO:0000256" key="3">
    <source>
        <dbReference type="ARBA" id="ARBA00022741"/>
    </source>
</evidence>
<keyword evidence="8" id="KW-0963">Cytoplasm</keyword>
<keyword evidence="5 8" id="KW-0067">ATP-binding</keyword>
<dbReference type="EC" id="2.7.4.25" evidence="8"/>
<dbReference type="PANTHER" id="PTHR21299:SF2">
    <property type="entry name" value="CYTIDYLATE KINASE"/>
    <property type="match status" value="1"/>
</dbReference>
<comment type="caution">
    <text evidence="10">The sequence shown here is derived from an EMBL/GenBank/DDBJ whole genome shotgun (WGS) entry which is preliminary data.</text>
</comment>
<evidence type="ECO:0000259" key="9">
    <source>
        <dbReference type="Pfam" id="PF02224"/>
    </source>
</evidence>
<evidence type="ECO:0000256" key="6">
    <source>
        <dbReference type="ARBA" id="ARBA00047615"/>
    </source>
</evidence>
<protein>
    <recommendedName>
        <fullName evidence="8">Cytidylate kinase</fullName>
        <shortName evidence="8">CK</shortName>
        <ecNumber evidence="8">2.7.4.25</ecNumber>
    </recommendedName>
    <alternativeName>
        <fullName evidence="8">Cytidine monophosphate kinase</fullName>
        <shortName evidence="8">CMP kinase</shortName>
    </alternativeName>
</protein>
<gene>
    <name evidence="8" type="primary">cmk</name>
    <name evidence="10" type="ORF">HNR45_000077</name>
</gene>
<sequence>MKKIAVAIDGPAGAGKSTVAKALAKRLGYVYLDTGSMYRALTCELLHRGVPVDREEKVCSVVQNLTVEVKNDQEELIVMVDDRDVSAHIRRPEVSACVSQVAAYACVRQHLVKEQQRLAENGGIVMDGRDIGTVVLPHAELKVFLTASVEERARRRLVQWNENHPDEPQTMAQIVQNIQERDRKDTERAISPLRQAEDAILLDTTSLTREETIDTLTAMVKKVTA</sequence>
<evidence type="ECO:0000256" key="7">
    <source>
        <dbReference type="ARBA" id="ARBA00048478"/>
    </source>
</evidence>
<dbReference type="NCBIfam" id="TIGR00017">
    <property type="entry name" value="cmk"/>
    <property type="match status" value="1"/>
</dbReference>
<dbReference type="OrthoDB" id="9807434at2"/>
<dbReference type="GO" id="GO:0005524">
    <property type="term" value="F:ATP binding"/>
    <property type="evidence" value="ECO:0007669"/>
    <property type="project" value="UniProtKB-UniRule"/>
</dbReference>
<dbReference type="Pfam" id="PF02224">
    <property type="entry name" value="Cytidylate_kin"/>
    <property type="match status" value="1"/>
</dbReference>
<dbReference type="GeneID" id="93485361"/>
<proteinExistence type="inferred from homology"/>
<dbReference type="CDD" id="cd02020">
    <property type="entry name" value="CMPK"/>
    <property type="match status" value="1"/>
</dbReference>
<dbReference type="HAMAP" id="MF_00238">
    <property type="entry name" value="Cytidyl_kinase_type1"/>
    <property type="match status" value="1"/>
</dbReference>
<evidence type="ECO:0000313" key="10">
    <source>
        <dbReference type="EMBL" id="MBB6477055.1"/>
    </source>
</evidence>
<comment type="catalytic activity">
    <reaction evidence="6 8">
        <text>dCMP + ATP = dCDP + ADP</text>
        <dbReference type="Rhea" id="RHEA:25094"/>
        <dbReference type="ChEBI" id="CHEBI:30616"/>
        <dbReference type="ChEBI" id="CHEBI:57566"/>
        <dbReference type="ChEBI" id="CHEBI:58593"/>
        <dbReference type="ChEBI" id="CHEBI:456216"/>
        <dbReference type="EC" id="2.7.4.25"/>
    </reaction>
</comment>
<keyword evidence="4 8" id="KW-0418">Kinase</keyword>
<comment type="catalytic activity">
    <reaction evidence="7 8">
        <text>CMP + ATP = CDP + ADP</text>
        <dbReference type="Rhea" id="RHEA:11600"/>
        <dbReference type="ChEBI" id="CHEBI:30616"/>
        <dbReference type="ChEBI" id="CHEBI:58069"/>
        <dbReference type="ChEBI" id="CHEBI:60377"/>
        <dbReference type="ChEBI" id="CHEBI:456216"/>
        <dbReference type="EC" id="2.7.4.25"/>
    </reaction>
</comment>
<evidence type="ECO:0000256" key="8">
    <source>
        <dbReference type="HAMAP-Rule" id="MF_00238"/>
    </source>
</evidence>
<name>A0A841QZE4_9FIRM</name>
<dbReference type="InterPro" id="IPR003136">
    <property type="entry name" value="Cytidylate_kin"/>
</dbReference>
<evidence type="ECO:0000256" key="1">
    <source>
        <dbReference type="ARBA" id="ARBA00009427"/>
    </source>
</evidence>
<feature type="domain" description="Cytidylate kinase" evidence="9">
    <location>
        <begin position="6"/>
        <end position="221"/>
    </location>
</feature>
<organism evidence="10 11">
    <name type="scientific">Negativicoccus succinicivorans</name>
    <dbReference type="NCBI Taxonomy" id="620903"/>
    <lineage>
        <taxon>Bacteria</taxon>
        <taxon>Bacillati</taxon>
        <taxon>Bacillota</taxon>
        <taxon>Negativicutes</taxon>
        <taxon>Veillonellales</taxon>
        <taxon>Veillonellaceae</taxon>
        <taxon>Negativicoccus</taxon>
    </lineage>
</organism>
<dbReference type="GO" id="GO:0015949">
    <property type="term" value="P:nucleobase-containing small molecule interconversion"/>
    <property type="evidence" value="ECO:0007669"/>
    <property type="project" value="TreeGrafter"/>
</dbReference>
<evidence type="ECO:0000256" key="5">
    <source>
        <dbReference type="ARBA" id="ARBA00022840"/>
    </source>
</evidence>
<dbReference type="PANTHER" id="PTHR21299">
    <property type="entry name" value="CYTIDYLATE KINASE/PANTOATE-BETA-ALANINE LIGASE"/>
    <property type="match status" value="1"/>
</dbReference>
<dbReference type="GO" id="GO:0006220">
    <property type="term" value="P:pyrimidine nucleotide metabolic process"/>
    <property type="evidence" value="ECO:0007669"/>
    <property type="project" value="UniProtKB-UniRule"/>
</dbReference>
<keyword evidence="3 8" id="KW-0547">Nucleotide-binding</keyword>
<keyword evidence="2 8" id="KW-0808">Transferase</keyword>
<accession>A0A841QZE4</accession>
<dbReference type="GO" id="GO:0036431">
    <property type="term" value="F:dCMP kinase activity"/>
    <property type="evidence" value="ECO:0007669"/>
    <property type="project" value="InterPro"/>
</dbReference>
<reference evidence="10 11" key="1">
    <citation type="submission" date="2020-08" db="EMBL/GenBank/DDBJ databases">
        <title>Genomic Encyclopedia of Type Strains, Phase IV (KMG-IV): sequencing the most valuable type-strain genomes for metagenomic binning, comparative biology and taxonomic classification.</title>
        <authorList>
            <person name="Goeker M."/>
        </authorList>
    </citation>
    <scope>NUCLEOTIDE SEQUENCE [LARGE SCALE GENOMIC DNA]</scope>
    <source>
        <strain evidence="10 11">DSM 21255</strain>
    </source>
</reference>
<keyword evidence="11" id="KW-1185">Reference proteome</keyword>
<dbReference type="Proteomes" id="UP000591941">
    <property type="component" value="Unassembled WGS sequence"/>
</dbReference>
<comment type="subcellular location">
    <subcellularLocation>
        <location evidence="8">Cytoplasm</location>
    </subcellularLocation>
</comment>
<comment type="similarity">
    <text evidence="1 8">Belongs to the cytidylate kinase family. Type 1 subfamily.</text>
</comment>
<dbReference type="InterPro" id="IPR011994">
    <property type="entry name" value="Cytidylate_kinase_dom"/>
</dbReference>
<evidence type="ECO:0000256" key="2">
    <source>
        <dbReference type="ARBA" id="ARBA00022679"/>
    </source>
</evidence>
<dbReference type="RefSeq" id="WP_024049158.1">
    <property type="nucleotide sequence ID" value="NZ_CABWNB010000001.1"/>
</dbReference>
<dbReference type="GO" id="GO:0005829">
    <property type="term" value="C:cytosol"/>
    <property type="evidence" value="ECO:0007669"/>
    <property type="project" value="TreeGrafter"/>
</dbReference>
<dbReference type="EMBL" id="JACHHI010000001">
    <property type="protein sequence ID" value="MBB6477055.1"/>
    <property type="molecule type" value="Genomic_DNA"/>
</dbReference>